<reference evidence="2 3" key="1">
    <citation type="submission" date="2017-02" db="EMBL/GenBank/DDBJ databases">
        <authorList>
            <person name="Peterson S.W."/>
        </authorList>
    </citation>
    <scope>NUCLEOTIDE SEQUENCE [LARGE SCALE GENOMIC DNA]</scope>
    <source>
        <strain evidence="2 3">B Mb 05.01</strain>
    </source>
</reference>
<proteinExistence type="predicted"/>
<evidence type="ECO:0000313" key="3">
    <source>
        <dbReference type="Proteomes" id="UP000196320"/>
    </source>
</evidence>
<dbReference type="Proteomes" id="UP000196320">
    <property type="component" value="Unassembled WGS sequence"/>
</dbReference>
<organism evidence="2 3">
    <name type="scientific">Microbacterium esteraromaticum</name>
    <dbReference type="NCBI Taxonomy" id="57043"/>
    <lineage>
        <taxon>Bacteria</taxon>
        <taxon>Bacillati</taxon>
        <taxon>Actinomycetota</taxon>
        <taxon>Actinomycetes</taxon>
        <taxon>Micrococcales</taxon>
        <taxon>Microbacteriaceae</taxon>
        <taxon>Microbacterium</taxon>
    </lineage>
</organism>
<feature type="region of interest" description="Disordered" evidence="1">
    <location>
        <begin position="1"/>
        <end position="71"/>
    </location>
</feature>
<accession>A0A1R4IAT9</accession>
<name>A0A1R4IAT9_9MICO</name>
<protein>
    <submittedName>
        <fullName evidence="2">Uncharacterized protein</fullName>
    </submittedName>
</protein>
<evidence type="ECO:0000313" key="2">
    <source>
        <dbReference type="EMBL" id="SJN16724.1"/>
    </source>
</evidence>
<feature type="compositionally biased region" description="Basic and acidic residues" evidence="1">
    <location>
        <begin position="53"/>
        <end position="71"/>
    </location>
</feature>
<gene>
    <name evidence="2" type="ORF">FM104_01060</name>
</gene>
<sequence>MTDKQNDANDALPDGQFQDQQMPTTDGEPADPDPQPEPTGENSAADAGAESQDEGRAAMKAAEEATKNSED</sequence>
<keyword evidence="3" id="KW-1185">Reference proteome</keyword>
<dbReference type="EMBL" id="FUKO01000003">
    <property type="protein sequence ID" value="SJN16724.1"/>
    <property type="molecule type" value="Genomic_DNA"/>
</dbReference>
<dbReference type="RefSeq" id="WP_087129608.1">
    <property type="nucleotide sequence ID" value="NZ_FUKO01000003.1"/>
</dbReference>
<evidence type="ECO:0000256" key="1">
    <source>
        <dbReference type="SAM" id="MobiDB-lite"/>
    </source>
</evidence>
<dbReference type="AlphaFoldDB" id="A0A1R4IAT9"/>